<evidence type="ECO:0000313" key="2">
    <source>
        <dbReference type="EMBL" id="AKF08079.1"/>
    </source>
</evidence>
<sequence length="42" mass="4449">MVITKTRRSASALPFSTPRPYSTGPCETRSTPGAHRTASSPS</sequence>
<evidence type="ECO:0000256" key="1">
    <source>
        <dbReference type="SAM" id="MobiDB-lite"/>
    </source>
</evidence>
<protein>
    <submittedName>
        <fullName evidence="2">Uncharacterized protein</fullName>
    </submittedName>
</protein>
<organism evidence="2 3">
    <name type="scientific">Sandaracinus amylolyticus</name>
    <dbReference type="NCBI Taxonomy" id="927083"/>
    <lineage>
        <taxon>Bacteria</taxon>
        <taxon>Pseudomonadati</taxon>
        <taxon>Myxococcota</taxon>
        <taxon>Polyangia</taxon>
        <taxon>Polyangiales</taxon>
        <taxon>Sandaracinaceae</taxon>
        <taxon>Sandaracinus</taxon>
    </lineage>
</organism>
<dbReference type="AlphaFoldDB" id="A0A0F6SG50"/>
<reference evidence="2 3" key="1">
    <citation type="submission" date="2015-03" db="EMBL/GenBank/DDBJ databases">
        <title>Genome assembly of Sandaracinus amylolyticus DSM 53668.</title>
        <authorList>
            <person name="Sharma G."/>
            <person name="Subramanian S."/>
        </authorList>
    </citation>
    <scope>NUCLEOTIDE SEQUENCE [LARGE SCALE GENOMIC DNA]</scope>
    <source>
        <strain evidence="2 3">DSM 53668</strain>
    </source>
</reference>
<evidence type="ECO:0000313" key="3">
    <source>
        <dbReference type="Proteomes" id="UP000034883"/>
    </source>
</evidence>
<dbReference type="Proteomes" id="UP000034883">
    <property type="component" value="Chromosome"/>
</dbReference>
<accession>A0A0F6SG50</accession>
<name>A0A0F6SG50_9BACT</name>
<keyword evidence="3" id="KW-1185">Reference proteome</keyword>
<dbReference type="EMBL" id="CP011125">
    <property type="protein sequence ID" value="AKF08079.1"/>
    <property type="molecule type" value="Genomic_DNA"/>
</dbReference>
<feature type="region of interest" description="Disordered" evidence="1">
    <location>
        <begin position="1"/>
        <end position="42"/>
    </location>
</feature>
<proteinExistence type="predicted"/>
<dbReference type="KEGG" id="samy:DB32_005228"/>
<dbReference type="STRING" id="927083.DB32_005228"/>
<gene>
    <name evidence="2" type="ORF">DB32_005228</name>
</gene>